<feature type="compositionally biased region" description="Gly residues" evidence="1">
    <location>
        <begin position="1763"/>
        <end position="1779"/>
    </location>
</feature>
<feature type="transmembrane region" description="Helical" evidence="2">
    <location>
        <begin position="574"/>
        <end position="595"/>
    </location>
</feature>
<feature type="region of interest" description="Disordered" evidence="1">
    <location>
        <begin position="1763"/>
        <end position="1823"/>
    </location>
</feature>
<feature type="region of interest" description="Disordered" evidence="1">
    <location>
        <begin position="2207"/>
        <end position="2265"/>
    </location>
</feature>
<feature type="compositionally biased region" description="Gly residues" evidence="1">
    <location>
        <begin position="1874"/>
        <end position="1910"/>
    </location>
</feature>
<organism evidence="4 5">
    <name type="scientific">Volvox africanus</name>
    <dbReference type="NCBI Taxonomy" id="51714"/>
    <lineage>
        <taxon>Eukaryota</taxon>
        <taxon>Viridiplantae</taxon>
        <taxon>Chlorophyta</taxon>
        <taxon>core chlorophytes</taxon>
        <taxon>Chlorophyceae</taxon>
        <taxon>CS clade</taxon>
        <taxon>Chlamydomonadales</taxon>
        <taxon>Volvocaceae</taxon>
        <taxon>Volvox</taxon>
    </lineage>
</organism>
<feature type="compositionally biased region" description="Low complexity" evidence="1">
    <location>
        <begin position="666"/>
        <end position="679"/>
    </location>
</feature>
<feature type="compositionally biased region" description="Low complexity" evidence="1">
    <location>
        <begin position="1151"/>
        <end position="1165"/>
    </location>
</feature>
<feature type="region of interest" description="Disordered" evidence="1">
    <location>
        <begin position="1357"/>
        <end position="1445"/>
    </location>
</feature>
<feature type="compositionally biased region" description="Gly residues" evidence="1">
    <location>
        <begin position="2322"/>
        <end position="2333"/>
    </location>
</feature>
<feature type="compositionally biased region" description="Low complexity" evidence="1">
    <location>
        <begin position="1249"/>
        <end position="1266"/>
    </location>
</feature>
<accession>A0A8J4B2S9</accession>
<sequence length="2398" mass="239299">MSNWPGAGVFWLVMLLHQLTGSRQPACVTSLDSTGTWTAVDRNSCLLLSSLGPLLTFAGLLAVLTDNGFGQHRAMTLRRLSVVWPCLMQFMITLLQPPVALGSSWWLGPLASVVLALSNQDTASATAAQASVLYTLTVSSVAVDFGREVGRIAGTAPAAAGASTDLQDGRFLAAPLSQLLRRVMALAALHILLAIAGTCVTGSKCLANDVGEDTHLQRNLHSTKRHRRLMAMRLQLRRPFISEGGIEKAAAGSRFLEAFASLGGPGAVGPDEEQHEDGVSLASQRQDWERLTGSTKVQRQAQARQQQLLQHHEHLQKQQQTQQQQQYGQGEEEAGGPELDDDFMTEQRQVAAARLADVALLAFDFLQASRCLVAGLRPAQRAQAQDSNGGGGSGSSNGATVGTAGTDVLGPLVGLPPGAEAAALRRMRWLGALLVTSWGTTMLIMNVIIILWPRPRRPRYATVVNSACSWLAASARAALLVLLAPVLRSAATASGAAPPAASAAAAHKANWPSVISGGGEAVRSEQAALTAAVMLMSHLLASNLSPQSYSVQSILAALASALLHRLLLPTAPALVLIATYGSLWLAAAAISYSLARTHPRSHSRVTVASSHRPPCRQSSCTAASARGGDEEQQLTKGELLQAPHGSLMTSSREVLQAPTLRFGPGVTNNITGTNGTASNPGTIAPSNAAVSDLALRTLSRSISPRRCPQGPLPPHFPRSHSGVSGPCTVWPQESNPMRNGHSRAISQSLQGGNPTFQISPGAGHINASAAARGLAVSGLARPISVGAATTTPAASATAAAATHRLQVTKRVSLDSLPPKSVPVKRASMRERDAATVAAAVGISRAPQPAIAIAIASTAMATATAAAVAPTRISGADVDRRAAVAGSRIGGQSLPVRSSVCGTGLDAVVVETGKSATAAAAAKEFAASRVRRTLSERPLCLNPAVTAATVSVASSLKQAHSCGPSQAHDGRPVQPFVLDGTTRTSSAIVAATAVAPAAATAAVSGSLGNGATRAMNSTWFPTSSQGLPPAAWAGSSAVRVPYGSVDGTAVVVAPTTSQGPGAPLVARTLSPLGSMSGAIPATNDNFMLSSVIIEADAYDRLLSSASSPFLLNPNAAPMRLPSSMNTGALAPLPISGHLPSPNSREPPGAYSQNLQQQQYPQQPRQPMGCQWLNNPNSSGLSEAWSAYGTAATASIGGGGGGGSRQLSFRVPLTHRRIQISDAEEDELRSGDGVPRSGGGGGSNESRRGRGAWSARSRSDMAPPAVAEAEAEAPRQVIVLSDGRQVYQSETLAAAASASTVSSSTRLPSERTWAGRRDLLASMARSENDALAAGRAAAAAEYSPTPTIVFSRHLSYTAGGGRGGRGRDPAAGSAGGQSSAMEQLSLSPASYSPQSGSVALRDGKWSGGGGGSEAVGRQPSRGVIGSFVQPGALWPPPPPPSQAAPLQRTMSVGAPAAAAETSVYGTNASSTATARAAAAAATGRGEHRSIGFGRPSLFGDSTSGRSSYTRGAAAGSSGGAFTMFGTSAPTSFGTLGTGSSFSGGASPAGAGPASAGGGGGGGVETRTTSYSRRGSLDLGRHLHDTGLIRIGEEEAGLGNDDDERLTSTLFGTCDDGDGFIGTAGGGTDRRISSGGGYSFGHGSEIDGRSSPAGRVSNGETPPSRCDGLPVTASSYGSSNISSVTVGRVCGSSSCGSAVTGGDASGSVPLVSGHGSPAARQQLRYRRGQFRTGRAGRGSLSRQQLHTVIPADISALGCSGAAARGGGGSGGGGGGGGGGGASISGSSWSATGPISSIDVHHGVSTDAGSGNGAIRPGSGASGAGAGWRGMLQGKSYRELSNPPMLQALLHTNLSVPSSSGFLPQLHATTMARASAAGVGGSGGGGSGGGGSGGGGSGSGGGGSGGGGGDGGRGAAAAAAVGSSAVCSGRHLVSGSSYRSSSNPSLLSFADVTLGFNLSPVTSAMVPANTTSSYSHGGQSATATALASGGGAIMVTLARGILIGSPESSAGAEDPSITGTIAAAVAPGGVVPAVPALRGGAVGPVGASGLVSGAISDDKSDGALQFMAYPQTLALMPGSGSLGRGTPAALRVTATTTSALAAGATKRSNASACTAAVGSSSDMRSSSRPTLSELLASTAAAAAAIGSTSAGHGGTSMWVSPTSSTHLACAAVAMAASPGAPLPPGHHPAQGSSSFTVLKQVNLKSFRMQLNVSSPEDGSGDGAGTAAGASCLMGDGSQPTADTSVSADSAVAATATPSQPPPRRLPQRRGISWFGSILASRRTSTIGTGGGGGGGDFFLSASGGDAPPTSSPLPAQPQHPYERGGLDGSGGSGGSGGSESQPLDGRVSAASGAAAAGRSSQQLTRLMDDTARLSPVRGVLRGLRKRIRSGVKSLSGGVSTRS</sequence>
<feature type="region of interest" description="Disordered" evidence="1">
    <location>
        <begin position="2279"/>
        <end position="2367"/>
    </location>
</feature>
<feature type="region of interest" description="Disordered" evidence="1">
    <location>
        <begin position="1872"/>
        <end position="1910"/>
    </location>
</feature>
<evidence type="ECO:0000256" key="3">
    <source>
        <dbReference type="SAM" id="SignalP"/>
    </source>
</evidence>
<name>A0A8J4B2S9_9CHLO</name>
<feature type="transmembrane region" description="Helical" evidence="2">
    <location>
        <begin position="429"/>
        <end position="451"/>
    </location>
</feature>
<keyword evidence="2" id="KW-1133">Transmembrane helix</keyword>
<keyword evidence="3" id="KW-0732">Signal</keyword>
<feature type="compositionally biased region" description="Low complexity" evidence="1">
    <location>
        <begin position="1367"/>
        <end position="1378"/>
    </location>
</feature>
<evidence type="ECO:0000313" key="5">
    <source>
        <dbReference type="Proteomes" id="UP000747399"/>
    </source>
</evidence>
<feature type="compositionally biased region" description="Low complexity" evidence="1">
    <location>
        <begin position="2235"/>
        <end position="2253"/>
    </location>
</feature>
<feature type="compositionally biased region" description="Gly residues" evidence="1">
    <location>
        <begin position="1552"/>
        <end position="1561"/>
    </location>
</feature>
<feature type="compositionally biased region" description="Low complexity" evidence="1">
    <location>
        <begin position="2344"/>
        <end position="2356"/>
    </location>
</feature>
<feature type="compositionally biased region" description="Low complexity" evidence="1">
    <location>
        <begin position="1780"/>
        <end position="1789"/>
    </location>
</feature>
<feature type="compositionally biased region" description="Pro residues" evidence="1">
    <location>
        <begin position="1431"/>
        <end position="1440"/>
    </location>
</feature>
<feature type="region of interest" description="Disordered" evidence="1">
    <location>
        <begin position="1477"/>
        <end position="1510"/>
    </location>
</feature>
<feature type="region of interest" description="Disordered" evidence="1">
    <location>
        <begin position="603"/>
        <end position="632"/>
    </location>
</feature>
<comment type="caution">
    <text evidence="4">The sequence shown here is derived from an EMBL/GenBank/DDBJ whole genome shotgun (WGS) entry which is preliminary data.</text>
</comment>
<feature type="region of interest" description="Disordered" evidence="1">
    <location>
        <begin position="701"/>
        <end position="760"/>
    </location>
</feature>
<feature type="region of interest" description="Disordered" evidence="1">
    <location>
        <begin position="1540"/>
        <end position="1570"/>
    </location>
</feature>
<dbReference type="Proteomes" id="UP000747399">
    <property type="component" value="Unassembled WGS sequence"/>
</dbReference>
<feature type="region of interest" description="Disordered" evidence="1">
    <location>
        <begin position="1218"/>
        <end position="1269"/>
    </location>
</feature>
<feature type="chain" id="PRO_5035172733" description="Guanylate cyclase domain-containing protein" evidence="3">
    <location>
        <begin position="22"/>
        <end position="2398"/>
    </location>
</feature>
<feature type="compositionally biased region" description="Polar residues" evidence="1">
    <location>
        <begin position="1379"/>
        <end position="1395"/>
    </location>
</feature>
<feature type="compositionally biased region" description="Low complexity" evidence="1">
    <location>
        <begin position="298"/>
        <end position="309"/>
    </location>
</feature>
<protein>
    <recommendedName>
        <fullName evidence="6">Guanylate cyclase domain-containing protein</fullName>
    </recommendedName>
</protein>
<feature type="region of interest" description="Disordered" evidence="1">
    <location>
        <begin position="265"/>
        <end position="340"/>
    </location>
</feature>
<feature type="compositionally biased region" description="Low complexity" evidence="1">
    <location>
        <begin position="1540"/>
        <end position="1551"/>
    </location>
</feature>
<reference evidence="4" key="1">
    <citation type="journal article" date="2021" name="Proc. Natl. Acad. Sci. U.S.A.">
        <title>Three genomes in the algal genus Volvox reveal the fate of a haploid sex-determining region after a transition to homothallism.</title>
        <authorList>
            <person name="Yamamoto K."/>
            <person name="Hamaji T."/>
            <person name="Kawai-Toyooka H."/>
            <person name="Matsuzaki R."/>
            <person name="Takahashi F."/>
            <person name="Nishimura Y."/>
            <person name="Kawachi M."/>
            <person name="Noguchi H."/>
            <person name="Minakuchi Y."/>
            <person name="Umen J.G."/>
            <person name="Toyoda A."/>
            <person name="Nozaki H."/>
        </authorList>
    </citation>
    <scope>NUCLEOTIDE SEQUENCE</scope>
    <source>
        <strain evidence="4">NIES-3780</strain>
    </source>
</reference>
<keyword evidence="2" id="KW-0812">Transmembrane</keyword>
<evidence type="ECO:0000256" key="1">
    <source>
        <dbReference type="SAM" id="MobiDB-lite"/>
    </source>
</evidence>
<evidence type="ECO:0000313" key="4">
    <source>
        <dbReference type="EMBL" id="GIL52958.1"/>
    </source>
</evidence>
<evidence type="ECO:0008006" key="6">
    <source>
        <dbReference type="Google" id="ProtNLM"/>
    </source>
</evidence>
<feature type="signal peptide" evidence="3">
    <location>
        <begin position="1"/>
        <end position="21"/>
    </location>
</feature>
<evidence type="ECO:0000256" key="2">
    <source>
        <dbReference type="SAM" id="Phobius"/>
    </source>
</evidence>
<feature type="compositionally biased region" description="Low complexity" evidence="1">
    <location>
        <begin position="317"/>
        <end position="329"/>
    </location>
</feature>
<keyword evidence="2" id="KW-0472">Membrane</keyword>
<feature type="compositionally biased region" description="Polar residues" evidence="1">
    <location>
        <begin position="744"/>
        <end position="758"/>
    </location>
</feature>
<feature type="compositionally biased region" description="Low complexity" evidence="1">
    <location>
        <begin position="1501"/>
        <end position="1510"/>
    </location>
</feature>
<gene>
    <name evidence="4" type="ORF">Vafri_8699</name>
</gene>
<dbReference type="EMBL" id="BNCO01000014">
    <property type="protein sequence ID" value="GIL52958.1"/>
    <property type="molecule type" value="Genomic_DNA"/>
</dbReference>
<proteinExistence type="predicted"/>
<keyword evidence="5" id="KW-1185">Reference proteome</keyword>
<feature type="region of interest" description="Disordered" evidence="1">
    <location>
        <begin position="666"/>
        <end position="685"/>
    </location>
</feature>
<feature type="compositionally biased region" description="Gly residues" evidence="1">
    <location>
        <begin position="2283"/>
        <end position="2292"/>
    </location>
</feature>
<feature type="region of interest" description="Disordered" evidence="1">
    <location>
        <begin position="1619"/>
        <end position="1667"/>
    </location>
</feature>
<feature type="region of interest" description="Disordered" evidence="1">
    <location>
        <begin position="1130"/>
        <end position="1174"/>
    </location>
</feature>
<feature type="compositionally biased region" description="Acidic residues" evidence="1">
    <location>
        <begin position="330"/>
        <end position="340"/>
    </location>
</feature>